<dbReference type="PANTHER" id="PTHR34142">
    <property type="entry name" value="ENDO-BETA-1,4-GLUCANASE A"/>
    <property type="match status" value="1"/>
</dbReference>
<feature type="chain" id="PRO_5025591611" description="cellulase" evidence="7">
    <location>
        <begin position="19"/>
        <end position="338"/>
    </location>
</feature>
<evidence type="ECO:0000256" key="6">
    <source>
        <dbReference type="RuleBase" id="RU361153"/>
    </source>
</evidence>
<keyword evidence="7" id="KW-0732">Signal</keyword>
<keyword evidence="5 6" id="KW-0326">Glycosidase</keyword>
<dbReference type="Proteomes" id="UP000799302">
    <property type="component" value="Unassembled WGS sequence"/>
</dbReference>
<dbReference type="EC" id="3.2.1.4" evidence="3"/>
<evidence type="ECO:0000313" key="9">
    <source>
        <dbReference type="EMBL" id="KAF2669390.1"/>
    </source>
</evidence>
<evidence type="ECO:0000256" key="1">
    <source>
        <dbReference type="ARBA" id="ARBA00000966"/>
    </source>
</evidence>
<organism evidence="9 10">
    <name type="scientific">Microthyrium microscopicum</name>
    <dbReference type="NCBI Taxonomy" id="703497"/>
    <lineage>
        <taxon>Eukaryota</taxon>
        <taxon>Fungi</taxon>
        <taxon>Dikarya</taxon>
        <taxon>Ascomycota</taxon>
        <taxon>Pezizomycotina</taxon>
        <taxon>Dothideomycetes</taxon>
        <taxon>Dothideomycetes incertae sedis</taxon>
        <taxon>Microthyriales</taxon>
        <taxon>Microthyriaceae</taxon>
        <taxon>Microthyrium</taxon>
    </lineage>
</organism>
<evidence type="ECO:0000256" key="4">
    <source>
        <dbReference type="ARBA" id="ARBA00022801"/>
    </source>
</evidence>
<evidence type="ECO:0000259" key="8">
    <source>
        <dbReference type="Pfam" id="PF00150"/>
    </source>
</evidence>
<evidence type="ECO:0000313" key="10">
    <source>
        <dbReference type="Proteomes" id="UP000799302"/>
    </source>
</evidence>
<evidence type="ECO:0000256" key="3">
    <source>
        <dbReference type="ARBA" id="ARBA00012601"/>
    </source>
</evidence>
<evidence type="ECO:0000256" key="2">
    <source>
        <dbReference type="ARBA" id="ARBA00005641"/>
    </source>
</evidence>
<dbReference type="PANTHER" id="PTHR34142:SF1">
    <property type="entry name" value="GLYCOSIDE HYDROLASE FAMILY 5 DOMAIN-CONTAINING PROTEIN"/>
    <property type="match status" value="1"/>
</dbReference>
<sequence length="338" mass="37970">MHIHSFLPAAALATVVSAVATPRILDNTVPAKLNKFQYIGMNEAGPEFGEKVFPGKKGKDYAWPNNTAIAHFIDKGMNTFRLNFLMERLIPDKMTGSFNAEYLKDMEDSVNFVTGKGAYAMLNPHNYGRYYQKIIENPEDFKAWWTSVAKKFKDNPKVLWDTNNEYHDMPQPLVVKLNQAAIDGIRSTGATQLIHVEGNSWTGAWSWKKSGNADTMGALKDPLNKLVYHMHQYLDTDGSGTKAECVSSTIGQERLVEATQWLKANKKVGFLGEFGAGDNAQCKTAVAGMLKYMQANSDVWSGWNWWSAGPWWGPYIYSMEPKDGKAYKGYIDLLMTYT</sequence>
<dbReference type="OrthoDB" id="5823761at2759"/>
<dbReference type="InterPro" id="IPR001547">
    <property type="entry name" value="Glyco_hydro_5"/>
</dbReference>
<dbReference type="Gene3D" id="3.20.20.80">
    <property type="entry name" value="Glycosidases"/>
    <property type="match status" value="1"/>
</dbReference>
<dbReference type="GO" id="GO:0008810">
    <property type="term" value="F:cellulase activity"/>
    <property type="evidence" value="ECO:0007669"/>
    <property type="project" value="UniProtKB-EC"/>
</dbReference>
<dbReference type="InterPro" id="IPR017853">
    <property type="entry name" value="GH"/>
</dbReference>
<proteinExistence type="inferred from homology"/>
<keyword evidence="4 6" id="KW-0378">Hydrolase</keyword>
<name>A0A6A6UBU6_9PEZI</name>
<dbReference type="AlphaFoldDB" id="A0A6A6UBU6"/>
<feature type="signal peptide" evidence="7">
    <location>
        <begin position="1"/>
        <end position="18"/>
    </location>
</feature>
<evidence type="ECO:0000256" key="7">
    <source>
        <dbReference type="SAM" id="SignalP"/>
    </source>
</evidence>
<dbReference type="Pfam" id="PF00150">
    <property type="entry name" value="Cellulase"/>
    <property type="match status" value="1"/>
</dbReference>
<evidence type="ECO:0000256" key="5">
    <source>
        <dbReference type="ARBA" id="ARBA00023295"/>
    </source>
</evidence>
<dbReference type="SUPFAM" id="SSF51445">
    <property type="entry name" value="(Trans)glycosidases"/>
    <property type="match status" value="1"/>
</dbReference>
<accession>A0A6A6UBU6</accession>
<comment type="catalytic activity">
    <reaction evidence="1">
        <text>Endohydrolysis of (1-&gt;4)-beta-D-glucosidic linkages in cellulose, lichenin and cereal beta-D-glucans.</text>
        <dbReference type="EC" id="3.2.1.4"/>
    </reaction>
</comment>
<dbReference type="EMBL" id="MU004235">
    <property type="protein sequence ID" value="KAF2669390.1"/>
    <property type="molecule type" value="Genomic_DNA"/>
</dbReference>
<protein>
    <recommendedName>
        <fullName evidence="3">cellulase</fullName>
        <ecNumber evidence="3">3.2.1.4</ecNumber>
    </recommendedName>
</protein>
<reference evidence="9" key="1">
    <citation type="journal article" date="2020" name="Stud. Mycol.">
        <title>101 Dothideomycetes genomes: a test case for predicting lifestyles and emergence of pathogens.</title>
        <authorList>
            <person name="Haridas S."/>
            <person name="Albert R."/>
            <person name="Binder M."/>
            <person name="Bloem J."/>
            <person name="Labutti K."/>
            <person name="Salamov A."/>
            <person name="Andreopoulos B."/>
            <person name="Baker S."/>
            <person name="Barry K."/>
            <person name="Bills G."/>
            <person name="Bluhm B."/>
            <person name="Cannon C."/>
            <person name="Castanera R."/>
            <person name="Culley D."/>
            <person name="Daum C."/>
            <person name="Ezra D."/>
            <person name="Gonzalez J."/>
            <person name="Henrissat B."/>
            <person name="Kuo A."/>
            <person name="Liang C."/>
            <person name="Lipzen A."/>
            <person name="Lutzoni F."/>
            <person name="Magnuson J."/>
            <person name="Mondo S."/>
            <person name="Nolan M."/>
            <person name="Ohm R."/>
            <person name="Pangilinan J."/>
            <person name="Park H.-J."/>
            <person name="Ramirez L."/>
            <person name="Alfaro M."/>
            <person name="Sun H."/>
            <person name="Tritt A."/>
            <person name="Yoshinaga Y."/>
            <person name="Zwiers L.-H."/>
            <person name="Turgeon B."/>
            <person name="Goodwin S."/>
            <person name="Spatafora J."/>
            <person name="Crous P."/>
            <person name="Grigoriev I."/>
        </authorList>
    </citation>
    <scope>NUCLEOTIDE SEQUENCE</scope>
    <source>
        <strain evidence="9">CBS 115976</strain>
    </source>
</reference>
<gene>
    <name evidence="9" type="ORF">BT63DRAFT_455374</name>
</gene>
<comment type="similarity">
    <text evidence="2 6">Belongs to the glycosyl hydrolase 5 (cellulase A) family.</text>
</comment>
<feature type="domain" description="Glycoside hydrolase family 5" evidence="8">
    <location>
        <begin position="42"/>
        <end position="308"/>
    </location>
</feature>
<dbReference type="GO" id="GO:0009251">
    <property type="term" value="P:glucan catabolic process"/>
    <property type="evidence" value="ECO:0007669"/>
    <property type="project" value="TreeGrafter"/>
</dbReference>
<keyword evidence="10" id="KW-1185">Reference proteome</keyword>